<gene>
    <name evidence="1" type="ORF">CLUMA_CG006635</name>
</gene>
<accession>A0A1J1HXW6</accession>
<evidence type="ECO:0000313" key="2">
    <source>
        <dbReference type="Proteomes" id="UP000183832"/>
    </source>
</evidence>
<dbReference type="EMBL" id="CVRI01000036">
    <property type="protein sequence ID" value="CRK92927.1"/>
    <property type="molecule type" value="Genomic_DNA"/>
</dbReference>
<proteinExistence type="predicted"/>
<dbReference type="Proteomes" id="UP000183832">
    <property type="component" value="Unassembled WGS sequence"/>
</dbReference>
<keyword evidence="2" id="KW-1185">Reference proteome</keyword>
<name>A0A1J1HXW6_9DIPT</name>
<reference evidence="1 2" key="1">
    <citation type="submission" date="2015-04" db="EMBL/GenBank/DDBJ databases">
        <authorList>
            <person name="Syromyatnikov M.Y."/>
            <person name="Popov V.N."/>
        </authorList>
    </citation>
    <scope>NUCLEOTIDE SEQUENCE [LARGE SCALE GENOMIC DNA]</scope>
</reference>
<organism evidence="1 2">
    <name type="scientific">Clunio marinus</name>
    <dbReference type="NCBI Taxonomy" id="568069"/>
    <lineage>
        <taxon>Eukaryota</taxon>
        <taxon>Metazoa</taxon>
        <taxon>Ecdysozoa</taxon>
        <taxon>Arthropoda</taxon>
        <taxon>Hexapoda</taxon>
        <taxon>Insecta</taxon>
        <taxon>Pterygota</taxon>
        <taxon>Neoptera</taxon>
        <taxon>Endopterygota</taxon>
        <taxon>Diptera</taxon>
        <taxon>Nematocera</taxon>
        <taxon>Chironomoidea</taxon>
        <taxon>Chironomidae</taxon>
        <taxon>Clunio</taxon>
    </lineage>
</organism>
<protein>
    <submittedName>
        <fullName evidence="1">CLUMA_CG006635, isoform A</fullName>
    </submittedName>
</protein>
<dbReference type="AlphaFoldDB" id="A0A1J1HXW6"/>
<evidence type="ECO:0000313" key="1">
    <source>
        <dbReference type="EMBL" id="CRK92927.1"/>
    </source>
</evidence>
<sequence length="91" mass="11107">MKNDHKFPLEFRTKAQEITLLLFNGFTKRNAKKEKRYVMDQYFSFRMENIKTMKIYSSAFPRDRISRVPIRMEASFASRSFHFERMWGNEP</sequence>